<sequence>MKKALFFVTCLCVFAAPCEAGLKPLNVAFFDYSKNELGAKSFKAMREKSFEHACWRKFVEIDGIESVQFEKFTTKLEKNKLLDAVHGSMPAATEFAKVLNTEGYNGAYAFVPDASGTYFTIYGISYQTGAISTAASIKKPASGLIDKEILSKALCEASRALD</sequence>
<gene>
    <name evidence="2" type="ORF">RF679_00650</name>
</gene>
<proteinExistence type="predicted"/>
<dbReference type="EMBL" id="CP133720">
    <property type="protein sequence ID" value="WMW80804.1"/>
    <property type="molecule type" value="Genomic_DNA"/>
</dbReference>
<dbReference type="Proteomes" id="UP001181355">
    <property type="component" value="Chromosome"/>
</dbReference>
<evidence type="ECO:0000256" key="1">
    <source>
        <dbReference type="SAM" id="SignalP"/>
    </source>
</evidence>
<feature type="signal peptide" evidence="1">
    <location>
        <begin position="1"/>
        <end position="20"/>
    </location>
</feature>
<reference evidence="2" key="1">
    <citation type="submission" date="2023-09" db="EMBL/GenBank/DDBJ databases">
        <title>Undibacterium sp. 20NA77.5 isolated from freshwater.</title>
        <authorList>
            <person name="Le V."/>
            <person name="Ko S.-R."/>
            <person name="Ahn C.-Y."/>
            <person name="Oh H.-M."/>
        </authorList>
    </citation>
    <scope>NUCLEOTIDE SEQUENCE</scope>
    <source>
        <strain evidence="2">20NA77.5</strain>
    </source>
</reference>
<accession>A0ABY9RHV1</accession>
<organism evidence="2 3">
    <name type="scientific">Undibacterium cyanobacteriorum</name>
    <dbReference type="NCBI Taxonomy" id="3073561"/>
    <lineage>
        <taxon>Bacteria</taxon>
        <taxon>Pseudomonadati</taxon>
        <taxon>Pseudomonadota</taxon>
        <taxon>Betaproteobacteria</taxon>
        <taxon>Burkholderiales</taxon>
        <taxon>Oxalobacteraceae</taxon>
        <taxon>Undibacterium</taxon>
    </lineage>
</organism>
<dbReference type="RefSeq" id="WP_309482295.1">
    <property type="nucleotide sequence ID" value="NZ_CP133720.1"/>
</dbReference>
<evidence type="ECO:0000313" key="2">
    <source>
        <dbReference type="EMBL" id="WMW80804.1"/>
    </source>
</evidence>
<feature type="chain" id="PRO_5047156187" evidence="1">
    <location>
        <begin position="21"/>
        <end position="162"/>
    </location>
</feature>
<evidence type="ECO:0000313" key="3">
    <source>
        <dbReference type="Proteomes" id="UP001181355"/>
    </source>
</evidence>
<keyword evidence="3" id="KW-1185">Reference proteome</keyword>
<name>A0ABY9RHV1_9BURK</name>
<keyword evidence="1" id="KW-0732">Signal</keyword>
<protein>
    <submittedName>
        <fullName evidence="2">Uncharacterized protein</fullName>
    </submittedName>
</protein>